<dbReference type="EMBL" id="BJOV01000005">
    <property type="protein sequence ID" value="GEE02171.1"/>
    <property type="molecule type" value="Genomic_DNA"/>
</dbReference>
<sequence length="210" mass="22991">MISTSFAAGAYDLDDALTIAMPLPAARTDRVAFAGKAASAAAITTWHSFRELHAEYHDRVADRAHLDASEFHRICDVFTQIAAAYAVVANVGRNASERFLDHTLACFDRIPAIGRLLGDGLMSPHAFGRAVLETANIVDDDLLAAVDAEAAARRRSLSRVRARKGESASRNVSPVEHLRDFVAVVIDHLHRDAFIRRGPSPMRPARRRRG</sequence>
<proteinExistence type="predicted"/>
<reference evidence="2" key="1">
    <citation type="submission" date="2019-06" db="EMBL/GenBank/DDBJ databases">
        <title>Gordonia isolated from sludge of a wastewater treatment plant.</title>
        <authorList>
            <person name="Tamura T."/>
            <person name="Aoyama K."/>
            <person name="Kang Y."/>
            <person name="Saito S."/>
            <person name="Akiyama N."/>
            <person name="Yazawa K."/>
            <person name="Gonoi T."/>
            <person name="Mikami Y."/>
        </authorList>
    </citation>
    <scope>NUCLEOTIDE SEQUENCE [LARGE SCALE GENOMIC DNA]</scope>
    <source>
        <strain evidence="2">NBRC 107696</strain>
    </source>
</reference>
<comment type="caution">
    <text evidence="1">The sequence shown here is derived from an EMBL/GenBank/DDBJ whole genome shotgun (WGS) entry which is preliminary data.</text>
</comment>
<keyword evidence="2" id="KW-1185">Reference proteome</keyword>
<evidence type="ECO:0000313" key="1">
    <source>
        <dbReference type="EMBL" id="GEE02171.1"/>
    </source>
</evidence>
<dbReference type="RefSeq" id="WP_161895919.1">
    <property type="nucleotide sequence ID" value="NZ_BJOV01000005.1"/>
</dbReference>
<gene>
    <name evidence="1" type="ORF">nbrc107696_26170</name>
</gene>
<dbReference type="Proteomes" id="UP000444960">
    <property type="component" value="Unassembled WGS sequence"/>
</dbReference>
<name>A0A7I9VAN3_9ACTN</name>
<organism evidence="1 2">
    <name type="scientific">Gordonia spumicola</name>
    <dbReference type="NCBI Taxonomy" id="589161"/>
    <lineage>
        <taxon>Bacteria</taxon>
        <taxon>Bacillati</taxon>
        <taxon>Actinomycetota</taxon>
        <taxon>Actinomycetes</taxon>
        <taxon>Mycobacteriales</taxon>
        <taxon>Gordoniaceae</taxon>
        <taxon>Gordonia</taxon>
    </lineage>
</organism>
<dbReference type="AlphaFoldDB" id="A0A7I9VAN3"/>
<accession>A0A7I9VAN3</accession>
<protein>
    <submittedName>
        <fullName evidence="1">Uncharacterized protein</fullName>
    </submittedName>
</protein>
<dbReference type="OrthoDB" id="4774794at2"/>
<evidence type="ECO:0000313" key="2">
    <source>
        <dbReference type="Proteomes" id="UP000444960"/>
    </source>
</evidence>